<dbReference type="AlphaFoldDB" id="A0AAW7ZAC5"/>
<dbReference type="EMBL" id="JARPTC010000005">
    <property type="protein sequence ID" value="MDO7786425.1"/>
    <property type="molecule type" value="Genomic_DNA"/>
</dbReference>
<keyword evidence="2" id="KW-1185">Reference proteome</keyword>
<proteinExistence type="predicted"/>
<dbReference type="RefSeq" id="WP_304541443.1">
    <property type="nucleotide sequence ID" value="NZ_JARPTC010000005.1"/>
</dbReference>
<accession>A0AAW7ZAC5</accession>
<evidence type="ECO:0000313" key="1">
    <source>
        <dbReference type="EMBL" id="MDO7786425.1"/>
    </source>
</evidence>
<organism evidence="1 2">
    <name type="scientific">Desulforamulus aquiferis</name>
    <dbReference type="NCBI Taxonomy" id="1397668"/>
    <lineage>
        <taxon>Bacteria</taxon>
        <taxon>Bacillati</taxon>
        <taxon>Bacillota</taxon>
        <taxon>Clostridia</taxon>
        <taxon>Eubacteriales</taxon>
        <taxon>Peptococcaceae</taxon>
        <taxon>Desulforamulus</taxon>
    </lineage>
</organism>
<comment type="caution">
    <text evidence="1">The sequence shown here is derived from an EMBL/GenBank/DDBJ whole genome shotgun (WGS) entry which is preliminary data.</text>
</comment>
<gene>
    <name evidence="1" type="ORF">P6N53_04220</name>
</gene>
<evidence type="ECO:0000313" key="2">
    <source>
        <dbReference type="Proteomes" id="UP001172911"/>
    </source>
</evidence>
<dbReference type="Proteomes" id="UP001172911">
    <property type="component" value="Unassembled WGS sequence"/>
</dbReference>
<reference evidence="1" key="1">
    <citation type="journal article" date="2023" name="J. Hazard. Mater.">
        <title>Anaerobic biodegradation of pyrene and benzo[a]pyrene by a new sulfate-reducing Desulforamulus aquiferis strain DSA.</title>
        <authorList>
            <person name="Zhang Z."/>
            <person name="Sun J."/>
            <person name="Gong X."/>
            <person name="Wang C."/>
            <person name="Wang H."/>
        </authorList>
    </citation>
    <scope>NUCLEOTIDE SEQUENCE</scope>
    <source>
        <strain evidence="1">DSA</strain>
    </source>
</reference>
<protein>
    <submittedName>
        <fullName evidence="1">Uncharacterized protein</fullName>
    </submittedName>
</protein>
<name>A0AAW7ZAC5_9FIRM</name>
<sequence>MHIYVYSDRVYFQCKAKDLCKLIHQFAEQYSTVKELINAKAIKSSYPNKPALSC</sequence>
<reference evidence="1" key="2">
    <citation type="submission" date="2023-03" db="EMBL/GenBank/DDBJ databases">
        <authorList>
            <person name="Zhang Z."/>
        </authorList>
    </citation>
    <scope>NUCLEOTIDE SEQUENCE</scope>
    <source>
        <strain evidence="1">DSA</strain>
    </source>
</reference>